<sequence length="376" mass="41025">MAKTRAMAMVSAVDKAKTHGAKAKVQNRKPLKLDSVTITIPRRQKQVNPTPQPNRSPSSARSVSEPSCSPSPAGFTTSSSESIKQDDILKEGWHLLKAYMDGEKHASTKVVSDFLKAVSQLELEKAFGEIMGCEDDDEEGQKVLQAMLKMKLAESETQEGPKIPKHKTMFHPKFFEEDSASQHPICNPTPFSHARSSSPTATPGTARPYRMMGLPSSSIPPTLPCPIPSVSGHSLSTLEKPESLLLEEVDNVFHLDGHEQALPNDQGSVASNKPNDAGHLTAVAKSNRVLEISVAVKERRRTLLNLVKQQRKKASAKMKEQTSKSQMKGKGKGKGKKRKGNNISKAPDDNTDEPSGQAGEENKEMDKKQGHLQLLS</sequence>
<feature type="compositionally biased region" description="Basic residues" evidence="1">
    <location>
        <begin position="18"/>
        <end position="30"/>
    </location>
</feature>
<reference evidence="2" key="1">
    <citation type="journal article" date="2019" name="Environ. Microbiol.">
        <title>Fungal ecological strategies reflected in gene transcription - a case study of two litter decomposers.</title>
        <authorList>
            <person name="Barbi F."/>
            <person name="Kohler A."/>
            <person name="Barry K."/>
            <person name="Baskaran P."/>
            <person name="Daum C."/>
            <person name="Fauchery L."/>
            <person name="Ihrmark K."/>
            <person name="Kuo A."/>
            <person name="LaButti K."/>
            <person name="Lipzen A."/>
            <person name="Morin E."/>
            <person name="Grigoriev I.V."/>
            <person name="Henrissat B."/>
            <person name="Lindahl B."/>
            <person name="Martin F."/>
        </authorList>
    </citation>
    <scope>NUCLEOTIDE SEQUENCE</scope>
    <source>
        <strain evidence="2">JB14</strain>
    </source>
</reference>
<feature type="compositionally biased region" description="Polar residues" evidence="1">
    <location>
        <begin position="194"/>
        <end position="203"/>
    </location>
</feature>
<feature type="compositionally biased region" description="Basic and acidic residues" evidence="1">
    <location>
        <begin position="360"/>
        <end position="369"/>
    </location>
</feature>
<gene>
    <name evidence="2" type="ORF">BT96DRAFT_948705</name>
</gene>
<protein>
    <submittedName>
        <fullName evidence="2">Uncharacterized protein</fullName>
    </submittedName>
</protein>
<organism evidence="2 3">
    <name type="scientific">Gymnopus androsaceus JB14</name>
    <dbReference type="NCBI Taxonomy" id="1447944"/>
    <lineage>
        <taxon>Eukaryota</taxon>
        <taxon>Fungi</taxon>
        <taxon>Dikarya</taxon>
        <taxon>Basidiomycota</taxon>
        <taxon>Agaricomycotina</taxon>
        <taxon>Agaricomycetes</taxon>
        <taxon>Agaricomycetidae</taxon>
        <taxon>Agaricales</taxon>
        <taxon>Marasmiineae</taxon>
        <taxon>Omphalotaceae</taxon>
        <taxon>Gymnopus</taxon>
    </lineage>
</organism>
<feature type="region of interest" description="Disordered" evidence="1">
    <location>
        <begin position="1"/>
        <end position="83"/>
    </location>
</feature>
<proteinExistence type="predicted"/>
<feature type="compositionally biased region" description="Polar residues" evidence="1">
    <location>
        <begin position="263"/>
        <end position="274"/>
    </location>
</feature>
<feature type="compositionally biased region" description="Polar residues" evidence="1">
    <location>
        <begin position="46"/>
        <end position="55"/>
    </location>
</feature>
<feature type="region of interest" description="Disordered" evidence="1">
    <location>
        <begin position="188"/>
        <end position="208"/>
    </location>
</feature>
<dbReference type="AlphaFoldDB" id="A0A6A4GN45"/>
<name>A0A6A4GN45_9AGAR</name>
<accession>A0A6A4GN45</accession>
<feature type="region of interest" description="Disordered" evidence="1">
    <location>
        <begin position="309"/>
        <end position="376"/>
    </location>
</feature>
<evidence type="ECO:0000256" key="1">
    <source>
        <dbReference type="SAM" id="MobiDB-lite"/>
    </source>
</evidence>
<feature type="compositionally biased region" description="Low complexity" evidence="1">
    <location>
        <begin position="56"/>
        <end position="72"/>
    </location>
</feature>
<keyword evidence="3" id="KW-1185">Reference proteome</keyword>
<dbReference type="EMBL" id="ML769831">
    <property type="protein sequence ID" value="KAE9386998.1"/>
    <property type="molecule type" value="Genomic_DNA"/>
</dbReference>
<dbReference type="Proteomes" id="UP000799118">
    <property type="component" value="Unassembled WGS sequence"/>
</dbReference>
<evidence type="ECO:0000313" key="2">
    <source>
        <dbReference type="EMBL" id="KAE9386998.1"/>
    </source>
</evidence>
<feature type="region of interest" description="Disordered" evidence="1">
    <location>
        <begin position="259"/>
        <end position="278"/>
    </location>
</feature>
<evidence type="ECO:0000313" key="3">
    <source>
        <dbReference type="Proteomes" id="UP000799118"/>
    </source>
</evidence>
<feature type="compositionally biased region" description="Basic residues" evidence="1">
    <location>
        <begin position="327"/>
        <end position="340"/>
    </location>
</feature>